<dbReference type="AlphaFoldDB" id="A0A811MZC5"/>
<proteinExistence type="predicted"/>
<name>A0A811MZC5_9POAL</name>
<evidence type="ECO:0000256" key="1">
    <source>
        <dbReference type="SAM" id="Phobius"/>
    </source>
</evidence>
<evidence type="ECO:0000313" key="2">
    <source>
        <dbReference type="EMBL" id="CAD6216807.1"/>
    </source>
</evidence>
<dbReference type="OrthoDB" id="1694274at2759"/>
<keyword evidence="1" id="KW-0472">Membrane</keyword>
<dbReference type="EMBL" id="CAJGYO010000003">
    <property type="protein sequence ID" value="CAD6216807.1"/>
    <property type="molecule type" value="Genomic_DNA"/>
</dbReference>
<reference evidence="2" key="1">
    <citation type="submission" date="2020-10" db="EMBL/GenBank/DDBJ databases">
        <authorList>
            <person name="Han B."/>
            <person name="Lu T."/>
            <person name="Zhao Q."/>
            <person name="Huang X."/>
            <person name="Zhao Y."/>
        </authorList>
    </citation>
    <scope>NUCLEOTIDE SEQUENCE</scope>
</reference>
<keyword evidence="3" id="KW-1185">Reference proteome</keyword>
<sequence>MNPHRPHHASTQCGNASQNLRFWPLLPILIVIVAAVTATSAASTVHVGTHKNFILLRVLDDNKAFLGLHSLLVISHHRCGETSIRTGGAVRTRQLLAMPSSDNPTEARTMVEDMRLGITRVAAEMPKPTIFFKACELLGVKPEEAVWGSDVYSFKGLQNCIVSCSP</sequence>
<comment type="caution">
    <text evidence="2">The sequence shown here is derived from an EMBL/GenBank/DDBJ whole genome shotgun (WGS) entry which is preliminary data.</text>
</comment>
<accession>A0A811MZC5</accession>
<evidence type="ECO:0000313" key="3">
    <source>
        <dbReference type="Proteomes" id="UP000604825"/>
    </source>
</evidence>
<keyword evidence="1" id="KW-0812">Transmembrane</keyword>
<gene>
    <name evidence="2" type="ORF">NCGR_LOCUS10967</name>
</gene>
<feature type="transmembrane region" description="Helical" evidence="1">
    <location>
        <begin position="25"/>
        <end position="47"/>
    </location>
</feature>
<organism evidence="2 3">
    <name type="scientific">Miscanthus lutarioriparius</name>
    <dbReference type="NCBI Taxonomy" id="422564"/>
    <lineage>
        <taxon>Eukaryota</taxon>
        <taxon>Viridiplantae</taxon>
        <taxon>Streptophyta</taxon>
        <taxon>Embryophyta</taxon>
        <taxon>Tracheophyta</taxon>
        <taxon>Spermatophyta</taxon>
        <taxon>Magnoliopsida</taxon>
        <taxon>Liliopsida</taxon>
        <taxon>Poales</taxon>
        <taxon>Poaceae</taxon>
        <taxon>PACMAD clade</taxon>
        <taxon>Panicoideae</taxon>
        <taxon>Andropogonodae</taxon>
        <taxon>Andropogoneae</taxon>
        <taxon>Saccharinae</taxon>
        <taxon>Miscanthus</taxon>
    </lineage>
</organism>
<keyword evidence="1" id="KW-1133">Transmembrane helix</keyword>
<dbReference type="Proteomes" id="UP000604825">
    <property type="component" value="Unassembled WGS sequence"/>
</dbReference>
<protein>
    <submittedName>
        <fullName evidence="2">Uncharacterized protein</fullName>
    </submittedName>
</protein>